<sequence length="163" mass="17258">MSGSVYFEGNAFIDGGQIQNALVTASSVSNCVITTSTLDMNLKNITNVKDPIQAQDAATKHYVDDLEIVFAVVNLSGTSGSVVSSNLKGSYVISVNNLILNGPTAVFHATKNEASRQAHISRTVASPGYGTQITLQLSWPPNFGITLAKNGGDFDGSYRVKIM</sequence>
<name>A0A6C0H711_9ZZZZ</name>
<reference evidence="1" key="1">
    <citation type="journal article" date="2020" name="Nature">
        <title>Giant virus diversity and host interactions through global metagenomics.</title>
        <authorList>
            <person name="Schulz F."/>
            <person name="Roux S."/>
            <person name="Paez-Espino D."/>
            <person name="Jungbluth S."/>
            <person name="Walsh D.A."/>
            <person name="Denef V.J."/>
            <person name="McMahon K.D."/>
            <person name="Konstantinidis K.T."/>
            <person name="Eloe-Fadrosh E.A."/>
            <person name="Kyrpides N.C."/>
            <person name="Woyke T."/>
        </authorList>
    </citation>
    <scope>NUCLEOTIDE SEQUENCE</scope>
    <source>
        <strain evidence="1">GVMAG-M-3300023179-73</strain>
    </source>
</reference>
<protein>
    <submittedName>
        <fullName evidence="1">Uncharacterized protein</fullName>
    </submittedName>
</protein>
<organism evidence="1">
    <name type="scientific">viral metagenome</name>
    <dbReference type="NCBI Taxonomy" id="1070528"/>
    <lineage>
        <taxon>unclassified sequences</taxon>
        <taxon>metagenomes</taxon>
        <taxon>organismal metagenomes</taxon>
    </lineage>
</organism>
<dbReference type="AlphaFoldDB" id="A0A6C0H711"/>
<accession>A0A6C0H711</accession>
<evidence type="ECO:0000313" key="1">
    <source>
        <dbReference type="EMBL" id="QHT76284.1"/>
    </source>
</evidence>
<proteinExistence type="predicted"/>
<dbReference type="EMBL" id="MN739893">
    <property type="protein sequence ID" value="QHT76284.1"/>
    <property type="molecule type" value="Genomic_DNA"/>
</dbReference>